<evidence type="ECO:0000313" key="8">
    <source>
        <dbReference type="Proteomes" id="UP000756710"/>
    </source>
</evidence>
<dbReference type="GO" id="GO:0046872">
    <property type="term" value="F:metal ion binding"/>
    <property type="evidence" value="ECO:0007669"/>
    <property type="project" value="UniProtKB-KW"/>
</dbReference>
<evidence type="ECO:0000259" key="5">
    <source>
        <dbReference type="Pfam" id="PF00884"/>
    </source>
</evidence>
<dbReference type="PROSITE" id="PS00523">
    <property type="entry name" value="SULFATASE_1"/>
    <property type="match status" value="1"/>
</dbReference>
<protein>
    <submittedName>
        <fullName evidence="6 7">Sulfatase</fullName>
    </submittedName>
</protein>
<gene>
    <name evidence="7" type="ORF">J2Z30_004357</name>
    <name evidence="6" type="ORF">SIRAN469</name>
</gene>
<feature type="compositionally biased region" description="Basic and acidic residues" evidence="4">
    <location>
        <begin position="489"/>
        <end position="512"/>
    </location>
</feature>
<dbReference type="PANTHER" id="PTHR45953">
    <property type="entry name" value="IDURONATE 2-SULFATASE"/>
    <property type="match status" value="1"/>
</dbReference>
<dbReference type="Gene3D" id="3.40.720.10">
    <property type="entry name" value="Alkaline Phosphatase, subunit A"/>
    <property type="match status" value="1"/>
</dbReference>
<dbReference type="EMBL" id="JAGGLR010000011">
    <property type="protein sequence ID" value="MBP2063336.1"/>
    <property type="molecule type" value="Genomic_DNA"/>
</dbReference>
<dbReference type="AlphaFoldDB" id="A0A060ZJ07"/>
<dbReference type="InterPro" id="IPR000917">
    <property type="entry name" value="Sulfatase_N"/>
</dbReference>
<dbReference type="GeneID" id="32466561"/>
<keyword evidence="2" id="KW-0479">Metal-binding</keyword>
<evidence type="ECO:0000313" key="7">
    <source>
        <dbReference type="EMBL" id="MBP2063336.1"/>
    </source>
</evidence>
<proteinExistence type="inferred from homology"/>
<reference evidence="7 8" key="2">
    <citation type="submission" date="2021-03" db="EMBL/GenBank/DDBJ databases">
        <title>Genomic Encyclopedia of Type Strains, Phase IV (KMG-IV): sequencing the most valuable type-strain genomes for metagenomic binning, comparative biology and taxonomic classification.</title>
        <authorList>
            <person name="Goeker M."/>
        </authorList>
    </citation>
    <scope>NUCLEOTIDE SEQUENCE [LARGE SCALE GENOMIC DNA]</scope>
    <source>
        <strain evidence="7 8">DSM 41954</strain>
    </source>
</reference>
<dbReference type="InterPro" id="IPR017850">
    <property type="entry name" value="Alkaline_phosphatase_core_sf"/>
</dbReference>
<name>A0A060ZJ07_9ACTN</name>
<accession>A0A060ZJ07</accession>
<feature type="region of interest" description="Disordered" evidence="4">
    <location>
        <begin position="484"/>
        <end position="512"/>
    </location>
</feature>
<keyword evidence="3" id="KW-0378">Hydrolase</keyword>
<dbReference type="RefSeq" id="WP_044566755.1">
    <property type="nucleotide sequence ID" value="NZ_BAABDR010000078.1"/>
</dbReference>
<organism evidence="6">
    <name type="scientific">Streptomyces iranensis</name>
    <dbReference type="NCBI Taxonomy" id="576784"/>
    <lineage>
        <taxon>Bacteria</taxon>
        <taxon>Bacillati</taxon>
        <taxon>Actinomycetota</taxon>
        <taxon>Actinomycetes</taxon>
        <taxon>Kitasatosporales</taxon>
        <taxon>Streptomycetaceae</taxon>
        <taxon>Streptomyces</taxon>
        <taxon>Streptomyces violaceusniger group</taxon>
    </lineage>
</organism>
<feature type="domain" description="Sulfatase N-terminal" evidence="5">
    <location>
        <begin position="7"/>
        <end position="346"/>
    </location>
</feature>
<dbReference type="Pfam" id="PF00884">
    <property type="entry name" value="Sulfatase"/>
    <property type="match status" value="1"/>
</dbReference>
<dbReference type="InterPro" id="IPR024607">
    <property type="entry name" value="Sulfatase_CS"/>
</dbReference>
<dbReference type="Proteomes" id="UP000756710">
    <property type="component" value="Unassembled WGS sequence"/>
</dbReference>
<sequence length="512" mass="57003">MTARHRPDIVLVLTDQHRADVSAREGFPLDTTPFLDELGRSGAWFDRAYTTSPLCCPARTSLMTGRFPSAHRVTQNPARPLAVRDADLFSEARAAGYATAMIGKNHTYLDASSVDHWVEFMHDGQVTTPSKALNKEFDKWLAALRHRTHEKPTPFPVEAQNPHRIVDEALAWAAGVPEGRPFLLTVSIPEPHNPYQVPDPYFSLFPEESLPPTRTGAEVLEGKSFPWRYLRSLGERAVADYEGAIAPSRSNYFGMLRLIDDELRRLLTGLESRHRVRERVVVATADHGDFAGEYGLVRKGAEIPDILARVPLVVNGDAVRPSTSGAPRPEHVSLADLMPTLCEAMGRELPDGVQGRSLWPLLTGRPCPAEEFSSSYVEQGMGGLPYGPEDVAGQMPGLIFDGPDGEPRWDELNAATQSGRRRKVRSGDWTLYADVVGDFRLYNLREDPLELVDRWSDPAAADERVRLLSLLAVWQMRAEDPLPTVPDGYRLKRDPRNHLAPYRHSEGKGQSS</sequence>
<dbReference type="EMBL" id="LK022848">
    <property type="protein sequence ID" value="CDR01741.1"/>
    <property type="molecule type" value="Genomic_DNA"/>
</dbReference>
<dbReference type="GO" id="GO:0004423">
    <property type="term" value="F:iduronate-2-sulfatase activity"/>
    <property type="evidence" value="ECO:0007669"/>
    <property type="project" value="TreeGrafter"/>
</dbReference>
<evidence type="ECO:0000256" key="4">
    <source>
        <dbReference type="SAM" id="MobiDB-lite"/>
    </source>
</evidence>
<evidence type="ECO:0000313" key="6">
    <source>
        <dbReference type="EMBL" id="CDR01741.1"/>
    </source>
</evidence>
<dbReference type="SUPFAM" id="SSF53649">
    <property type="entry name" value="Alkaline phosphatase-like"/>
    <property type="match status" value="1"/>
</dbReference>
<dbReference type="HOGENOM" id="CLU_006332_9_2_11"/>
<evidence type="ECO:0000256" key="2">
    <source>
        <dbReference type="ARBA" id="ARBA00022723"/>
    </source>
</evidence>
<evidence type="ECO:0000256" key="1">
    <source>
        <dbReference type="ARBA" id="ARBA00008779"/>
    </source>
</evidence>
<dbReference type="PANTHER" id="PTHR45953:SF1">
    <property type="entry name" value="IDURONATE 2-SULFATASE"/>
    <property type="match status" value="1"/>
</dbReference>
<evidence type="ECO:0000256" key="3">
    <source>
        <dbReference type="ARBA" id="ARBA00022801"/>
    </source>
</evidence>
<comment type="similarity">
    <text evidence="1">Belongs to the sulfatase family.</text>
</comment>
<dbReference type="GO" id="GO:0005737">
    <property type="term" value="C:cytoplasm"/>
    <property type="evidence" value="ECO:0007669"/>
    <property type="project" value="TreeGrafter"/>
</dbReference>
<keyword evidence="8" id="KW-1185">Reference proteome</keyword>
<reference evidence="6" key="1">
    <citation type="submission" date="2014-05" db="EMBL/GenBank/DDBJ databases">
        <authorList>
            <person name="Horn Fabian"/>
        </authorList>
    </citation>
    <scope>NUCLEOTIDE SEQUENCE</scope>
</reference>